<reference evidence="1" key="1">
    <citation type="submission" date="2017-02" db="UniProtKB">
        <authorList>
            <consortium name="WormBaseParasite"/>
        </authorList>
    </citation>
    <scope>IDENTIFICATION</scope>
</reference>
<dbReference type="AlphaFoldDB" id="A0A0R3TYL5"/>
<organism evidence="1">
    <name type="scientific">Rodentolepis nana</name>
    <name type="common">Dwarf tapeworm</name>
    <name type="synonym">Hymenolepis nana</name>
    <dbReference type="NCBI Taxonomy" id="102285"/>
    <lineage>
        <taxon>Eukaryota</taxon>
        <taxon>Metazoa</taxon>
        <taxon>Spiralia</taxon>
        <taxon>Lophotrochozoa</taxon>
        <taxon>Platyhelminthes</taxon>
        <taxon>Cestoda</taxon>
        <taxon>Eucestoda</taxon>
        <taxon>Cyclophyllidea</taxon>
        <taxon>Hymenolepididae</taxon>
        <taxon>Rodentolepis</taxon>
    </lineage>
</organism>
<accession>A0A0R3TYL5</accession>
<evidence type="ECO:0000313" key="1">
    <source>
        <dbReference type="WBParaSite" id="HNAJ_0001296401-mRNA-1"/>
    </source>
</evidence>
<dbReference type="WBParaSite" id="HNAJ_0001296401-mRNA-1">
    <property type="protein sequence ID" value="HNAJ_0001296401-mRNA-1"/>
    <property type="gene ID" value="HNAJ_0001296401"/>
</dbReference>
<proteinExistence type="predicted"/>
<sequence>LALSDITDWPGIEAVADWPRIEAVAEFNFGQESKPLLSLDYVPDGLPGKTPSKIGREQLALSDITDWPGIEAVADWPRIEAVAEFNFGQESKPLLSLDYVRTDCLAKHLQRLGVYTGLTNWDYTLNPHALHVTWEYTLNPHAPYVT</sequence>
<name>A0A0R3TYL5_RODNA</name>
<protein>
    <submittedName>
        <fullName evidence="1">Phage tail protein</fullName>
    </submittedName>
</protein>